<comment type="caution">
    <text evidence="1">The sequence shown here is derived from an EMBL/GenBank/DDBJ whole genome shotgun (WGS) entry which is preliminary data.</text>
</comment>
<reference evidence="1" key="1">
    <citation type="submission" date="2020-11" db="EMBL/GenBank/DDBJ databases">
        <authorList>
            <person name="Koelle M."/>
            <person name="Horta M.A.C."/>
            <person name="Nowrousian M."/>
            <person name="Ohm R.A."/>
            <person name="Benz P."/>
            <person name="Pilgard A."/>
        </authorList>
    </citation>
    <scope>NUCLEOTIDE SEQUENCE</scope>
    <source>
        <strain evidence="1">FPRL280</strain>
    </source>
</reference>
<dbReference type="SUPFAM" id="SSF81383">
    <property type="entry name" value="F-box domain"/>
    <property type="match status" value="1"/>
</dbReference>
<accession>A0A8H7NTA2</accession>
<gene>
    <name evidence="1" type="ORF">IEO21_09994</name>
</gene>
<proteinExistence type="predicted"/>
<evidence type="ECO:0000313" key="2">
    <source>
        <dbReference type="Proteomes" id="UP000639403"/>
    </source>
</evidence>
<evidence type="ECO:0008006" key="3">
    <source>
        <dbReference type="Google" id="ProtNLM"/>
    </source>
</evidence>
<dbReference type="Proteomes" id="UP000639403">
    <property type="component" value="Unassembled WGS sequence"/>
</dbReference>
<organism evidence="1 2">
    <name type="scientific">Rhodonia placenta</name>
    <dbReference type="NCBI Taxonomy" id="104341"/>
    <lineage>
        <taxon>Eukaryota</taxon>
        <taxon>Fungi</taxon>
        <taxon>Dikarya</taxon>
        <taxon>Basidiomycota</taxon>
        <taxon>Agaricomycotina</taxon>
        <taxon>Agaricomycetes</taxon>
        <taxon>Polyporales</taxon>
        <taxon>Adustoporiaceae</taxon>
        <taxon>Rhodonia</taxon>
    </lineage>
</organism>
<reference evidence="1" key="2">
    <citation type="journal article" name="Front. Microbiol.">
        <title>Degradative Capacity of Two Strains of Rhodonia placenta: From Phenotype to Genotype.</title>
        <authorList>
            <person name="Kolle M."/>
            <person name="Horta M.A.C."/>
            <person name="Nowrousian M."/>
            <person name="Ohm R.A."/>
            <person name="Benz J.P."/>
            <person name="Pilgard A."/>
        </authorList>
    </citation>
    <scope>NUCLEOTIDE SEQUENCE</scope>
    <source>
        <strain evidence="1">FPRL280</strain>
    </source>
</reference>
<dbReference type="InterPro" id="IPR036047">
    <property type="entry name" value="F-box-like_dom_sf"/>
</dbReference>
<protein>
    <recommendedName>
        <fullName evidence="3">F-box domain-containing protein</fullName>
    </recommendedName>
</protein>
<dbReference type="AlphaFoldDB" id="A0A8H7NTA2"/>
<sequence>MSGSASYQARVLRRWQSLKFTFPFAGPALPVEIWEVVLDCLVGAKLKELLNLSLVCRHWWTRCRPYLVRNIVFNNRGDVLREHRTRRRDWAGPRCVTIVGTENTKSLGQLGFVAALLGPRWPNVRDVVIEHGDWRAGDFHQDIFHHLHTLLEKITSLRFHDVTFPSGAILRGLISQTHSLEDKGTLALSQVRFENASMPPTSLSWMSHGNPRGEYVEIQLNDLNTTSLDVIAHWLLVAPDMKHAFFPRVSLSLGTIDEPQPGTVPPIIPFLKTVGNYMQNVTLGVTRSLAQRLSLPQCPSIIIHNQDVQDLHLNIHVQESMYYGWLLRAISRSRTQKSGSSRRLRLDFIVDVHLRHGTVVPKGPECDGCALHPKPTQSFTGSGVLDDIIASLKPVCDVLDRVLWNIRDRQTLFKLHLDPGIWIPRLRTWFPKSRKSKVLRPDLLFSGRSITPAPILGVCDAPPLFLLLAISAAIRAIPPESRDNRHPAAVFVKLHLYVFVPSATGYQQSLTRLRLPLPDLAPASLSLAVTSMPLARGWPARRRTRVVGQPTALPGVQEDYGGRREHFIYSVTPMERDERLLVLYET</sequence>
<dbReference type="EMBL" id="JADOXO010000616">
    <property type="protein sequence ID" value="KAF9801970.1"/>
    <property type="molecule type" value="Genomic_DNA"/>
</dbReference>
<evidence type="ECO:0000313" key="1">
    <source>
        <dbReference type="EMBL" id="KAF9801970.1"/>
    </source>
</evidence>
<name>A0A8H7NTA2_9APHY</name>